<dbReference type="GO" id="GO:0005886">
    <property type="term" value="C:plasma membrane"/>
    <property type="evidence" value="ECO:0007669"/>
    <property type="project" value="UniProtKB-SubCell"/>
</dbReference>
<dbReference type="Proteomes" id="UP000198867">
    <property type="component" value="Unassembled WGS sequence"/>
</dbReference>
<dbReference type="OrthoDB" id="5242917at2"/>
<evidence type="ECO:0000256" key="2">
    <source>
        <dbReference type="ARBA" id="ARBA00022448"/>
    </source>
</evidence>
<sequence length="264" mass="27520">MGSATREALASSRKALSDTGRIDLTTATDLFAAGRVIGESGQLRSLLADPSAESSVKASIIDRVFGSQLSAQALDLLREIVSARWSSADDLLGGIEELGLRAAAVAAGPDARLDAQLFAFSRLVSSDAGLELALGSKLGGQASKSALVEKLLTGKGSVETAEIVKHIVLQPRGRRIGELLRHAASVIADQQGYIIASVTSAFPLGTAQVERLENGLAAQYGRKIRLNQIVEPSVIGGLRVQVGDDVIDGSIASRLSELRLQLAG</sequence>
<dbReference type="RefSeq" id="WP_090711032.1">
    <property type="nucleotide sequence ID" value="NZ_FOVM01000005.1"/>
</dbReference>
<dbReference type="STRING" id="995034.SAMN05216219_2047"/>
<evidence type="ECO:0000313" key="9">
    <source>
        <dbReference type="EMBL" id="SFN77114.1"/>
    </source>
</evidence>
<dbReference type="PROSITE" id="PS00389">
    <property type="entry name" value="ATPASE_DELTA"/>
    <property type="match status" value="1"/>
</dbReference>
<comment type="similarity">
    <text evidence="8">Belongs to the ATPase delta chain family.</text>
</comment>
<keyword evidence="2 8" id="KW-0813">Transport</keyword>
<dbReference type="PRINTS" id="PR00125">
    <property type="entry name" value="ATPASEDELTA"/>
</dbReference>
<comment type="function">
    <text evidence="8">This protein is part of the stalk that links CF(0) to CF(1). It either transmits conformational changes from CF(0) to CF(1) or is implicated in proton conduction.</text>
</comment>
<accession>A0A1I5BQQ4</accession>
<gene>
    <name evidence="8" type="primary">atpH</name>
    <name evidence="9" type="ORF">SAMN05216219_2047</name>
</gene>
<proteinExistence type="inferred from homology"/>
<name>A0A1I5BQQ4_9MICO</name>
<evidence type="ECO:0000256" key="4">
    <source>
        <dbReference type="ARBA" id="ARBA00023065"/>
    </source>
</evidence>
<keyword evidence="4 8" id="KW-0406">Ion transport</keyword>
<dbReference type="NCBIfam" id="NF009967">
    <property type="entry name" value="PRK13430.1"/>
    <property type="match status" value="1"/>
</dbReference>
<evidence type="ECO:0000256" key="6">
    <source>
        <dbReference type="ARBA" id="ARBA00023196"/>
    </source>
</evidence>
<dbReference type="HAMAP" id="MF_01416">
    <property type="entry name" value="ATP_synth_delta_bact"/>
    <property type="match status" value="1"/>
</dbReference>
<dbReference type="EMBL" id="FOVM01000005">
    <property type="protein sequence ID" value="SFN77114.1"/>
    <property type="molecule type" value="Genomic_DNA"/>
</dbReference>
<dbReference type="NCBIfam" id="TIGR01145">
    <property type="entry name" value="ATP_synt_delta"/>
    <property type="match status" value="1"/>
</dbReference>
<evidence type="ECO:0000256" key="3">
    <source>
        <dbReference type="ARBA" id="ARBA00022781"/>
    </source>
</evidence>
<organism evidence="9 10">
    <name type="scientific">Mycetocola miduiensis</name>
    <dbReference type="NCBI Taxonomy" id="995034"/>
    <lineage>
        <taxon>Bacteria</taxon>
        <taxon>Bacillati</taxon>
        <taxon>Actinomycetota</taxon>
        <taxon>Actinomycetes</taxon>
        <taxon>Micrococcales</taxon>
        <taxon>Microbacteriaceae</taxon>
        <taxon>Mycetocola</taxon>
    </lineage>
</organism>
<dbReference type="InterPro" id="IPR000711">
    <property type="entry name" value="ATPase_OSCP/dsu"/>
</dbReference>
<reference evidence="10" key="1">
    <citation type="submission" date="2016-10" db="EMBL/GenBank/DDBJ databases">
        <authorList>
            <person name="Varghese N."/>
            <person name="Submissions S."/>
        </authorList>
    </citation>
    <scope>NUCLEOTIDE SEQUENCE [LARGE SCALE GENOMIC DNA]</scope>
    <source>
        <strain evidence="10">CGMCC 1.11101</strain>
    </source>
</reference>
<evidence type="ECO:0000256" key="8">
    <source>
        <dbReference type="HAMAP-Rule" id="MF_01416"/>
    </source>
</evidence>
<dbReference type="GO" id="GO:0045259">
    <property type="term" value="C:proton-transporting ATP synthase complex"/>
    <property type="evidence" value="ECO:0007669"/>
    <property type="project" value="UniProtKB-KW"/>
</dbReference>
<keyword evidence="8" id="KW-1003">Cell membrane</keyword>
<dbReference type="Pfam" id="PF00213">
    <property type="entry name" value="OSCP"/>
    <property type="match status" value="1"/>
</dbReference>
<keyword evidence="7 8" id="KW-0066">ATP synthesis</keyword>
<dbReference type="PANTHER" id="PTHR11910">
    <property type="entry name" value="ATP SYNTHASE DELTA CHAIN"/>
    <property type="match status" value="1"/>
</dbReference>
<dbReference type="GO" id="GO:0046933">
    <property type="term" value="F:proton-transporting ATP synthase activity, rotational mechanism"/>
    <property type="evidence" value="ECO:0007669"/>
    <property type="project" value="UniProtKB-UniRule"/>
</dbReference>
<keyword evidence="5 8" id="KW-0472">Membrane</keyword>
<keyword evidence="10" id="KW-1185">Reference proteome</keyword>
<keyword evidence="3 8" id="KW-0375">Hydrogen ion transport</keyword>
<dbReference type="AlphaFoldDB" id="A0A1I5BQQ4"/>
<evidence type="ECO:0000313" key="10">
    <source>
        <dbReference type="Proteomes" id="UP000198867"/>
    </source>
</evidence>
<comment type="function">
    <text evidence="8">F(1)F(0) ATP synthase produces ATP from ADP in the presence of a proton or sodium gradient. F-type ATPases consist of two structural domains, F(1) containing the extramembraneous catalytic core and F(0) containing the membrane proton channel, linked together by a central stalk and a peripheral stalk. During catalysis, ATP synthesis in the catalytic domain of F(1) is coupled via a rotary mechanism of the central stalk subunits to proton translocation.</text>
</comment>
<evidence type="ECO:0000256" key="7">
    <source>
        <dbReference type="ARBA" id="ARBA00023310"/>
    </source>
</evidence>
<dbReference type="InterPro" id="IPR020781">
    <property type="entry name" value="ATPase_OSCP/d_CS"/>
</dbReference>
<protein>
    <recommendedName>
        <fullName evidence="8">ATP synthase subunit delta</fullName>
    </recommendedName>
    <alternativeName>
        <fullName evidence="8">ATP synthase F(1) sector subunit delta</fullName>
    </alternativeName>
    <alternativeName>
        <fullName evidence="8">F-type ATPase subunit delta</fullName>
        <shortName evidence="8">F-ATPase subunit delta</shortName>
    </alternativeName>
</protein>
<evidence type="ECO:0000256" key="5">
    <source>
        <dbReference type="ARBA" id="ARBA00023136"/>
    </source>
</evidence>
<keyword evidence="6 8" id="KW-0139">CF(1)</keyword>
<comment type="subcellular location">
    <subcellularLocation>
        <location evidence="8">Cell membrane</location>
        <topology evidence="8">Peripheral membrane protein</topology>
    </subcellularLocation>
    <subcellularLocation>
        <location evidence="1">Membrane</location>
    </subcellularLocation>
</comment>
<evidence type="ECO:0000256" key="1">
    <source>
        <dbReference type="ARBA" id="ARBA00004370"/>
    </source>
</evidence>